<dbReference type="GO" id="GO:0046872">
    <property type="term" value="F:metal ion binding"/>
    <property type="evidence" value="ECO:0007669"/>
    <property type="project" value="UniProtKB-KW"/>
</dbReference>
<dbReference type="Gene3D" id="3.60.40.10">
    <property type="entry name" value="PPM-type phosphatase domain"/>
    <property type="match status" value="1"/>
</dbReference>
<dbReference type="PANTHER" id="PTHR13832">
    <property type="entry name" value="PROTEIN PHOSPHATASE 2C"/>
    <property type="match status" value="1"/>
</dbReference>
<dbReference type="InterPro" id="IPR036457">
    <property type="entry name" value="PPM-type-like_dom_sf"/>
</dbReference>
<evidence type="ECO:0000256" key="3">
    <source>
        <dbReference type="ARBA" id="ARBA00006702"/>
    </source>
</evidence>
<dbReference type="EMBL" id="CAVLGL010000083">
    <property type="protein sequence ID" value="CAK1588997.1"/>
    <property type="molecule type" value="Genomic_DNA"/>
</dbReference>
<evidence type="ECO:0000256" key="1">
    <source>
        <dbReference type="ARBA" id="ARBA00001936"/>
    </source>
</evidence>
<dbReference type="GO" id="GO:0004722">
    <property type="term" value="F:protein serine/threonine phosphatase activity"/>
    <property type="evidence" value="ECO:0007669"/>
    <property type="project" value="UniProtKB-EC"/>
</dbReference>
<dbReference type="InterPro" id="IPR015655">
    <property type="entry name" value="PP2C"/>
</dbReference>
<evidence type="ECO:0000259" key="10">
    <source>
        <dbReference type="PROSITE" id="PS51746"/>
    </source>
</evidence>
<keyword evidence="5" id="KW-0479">Metal-binding</keyword>
<dbReference type="InterPro" id="IPR000222">
    <property type="entry name" value="PP2C_BS"/>
</dbReference>
<keyword evidence="6 9" id="KW-0378">Hydrolase</keyword>
<comment type="caution">
    <text evidence="11">The sequence shown here is derived from an EMBL/GenBank/DDBJ whole genome shotgun (WGS) entry which is preliminary data.</text>
</comment>
<evidence type="ECO:0000256" key="6">
    <source>
        <dbReference type="ARBA" id="ARBA00022801"/>
    </source>
</evidence>
<dbReference type="PANTHER" id="PTHR13832:SF565">
    <property type="entry name" value="AT28366P-RELATED"/>
    <property type="match status" value="1"/>
</dbReference>
<accession>A0AAV1L4T1</accession>
<reference evidence="11 12" key="1">
    <citation type="submission" date="2023-11" db="EMBL/GenBank/DDBJ databases">
        <authorList>
            <person name="Hedman E."/>
            <person name="Englund M."/>
            <person name="Stromberg M."/>
            <person name="Nyberg Akerstrom W."/>
            <person name="Nylinder S."/>
            <person name="Jareborg N."/>
            <person name="Kallberg Y."/>
            <person name="Kronander E."/>
        </authorList>
    </citation>
    <scope>NUCLEOTIDE SEQUENCE [LARGE SCALE GENOMIC DNA]</scope>
</reference>
<comment type="cofactor">
    <cofactor evidence="2">
        <name>Mg(2+)</name>
        <dbReference type="ChEBI" id="CHEBI:18420"/>
    </cofactor>
</comment>
<dbReference type="SUPFAM" id="SSF81606">
    <property type="entry name" value="PP2C-like"/>
    <property type="match status" value="1"/>
</dbReference>
<organism evidence="11 12">
    <name type="scientific">Parnassius mnemosyne</name>
    <name type="common">clouded apollo</name>
    <dbReference type="NCBI Taxonomy" id="213953"/>
    <lineage>
        <taxon>Eukaryota</taxon>
        <taxon>Metazoa</taxon>
        <taxon>Ecdysozoa</taxon>
        <taxon>Arthropoda</taxon>
        <taxon>Hexapoda</taxon>
        <taxon>Insecta</taxon>
        <taxon>Pterygota</taxon>
        <taxon>Neoptera</taxon>
        <taxon>Endopterygota</taxon>
        <taxon>Lepidoptera</taxon>
        <taxon>Glossata</taxon>
        <taxon>Ditrysia</taxon>
        <taxon>Papilionoidea</taxon>
        <taxon>Papilionidae</taxon>
        <taxon>Parnassiinae</taxon>
        <taxon>Parnassini</taxon>
        <taxon>Parnassius</taxon>
        <taxon>Driopa</taxon>
    </lineage>
</organism>
<comment type="similarity">
    <text evidence="3 9">Belongs to the PP2C family.</text>
</comment>
<dbReference type="PROSITE" id="PS51746">
    <property type="entry name" value="PPM_2"/>
    <property type="match status" value="1"/>
</dbReference>
<dbReference type="AlphaFoldDB" id="A0AAV1L4T1"/>
<feature type="domain" description="PPM-type phosphatase" evidence="10">
    <location>
        <begin position="84"/>
        <end position="347"/>
    </location>
</feature>
<dbReference type="Proteomes" id="UP001314205">
    <property type="component" value="Unassembled WGS sequence"/>
</dbReference>
<keyword evidence="8" id="KW-0464">Manganese</keyword>
<protein>
    <recommendedName>
        <fullName evidence="4">protein-serine/threonine phosphatase</fullName>
        <ecNumber evidence="4">3.1.3.16</ecNumber>
    </recommendedName>
</protein>
<evidence type="ECO:0000256" key="8">
    <source>
        <dbReference type="ARBA" id="ARBA00023211"/>
    </source>
</evidence>
<dbReference type="Pfam" id="PF00481">
    <property type="entry name" value="PP2C"/>
    <property type="match status" value="1"/>
</dbReference>
<proteinExistence type="inferred from homology"/>
<dbReference type="InterPro" id="IPR001932">
    <property type="entry name" value="PPM-type_phosphatase-like_dom"/>
</dbReference>
<dbReference type="FunFam" id="3.60.40.10:FF:000016">
    <property type="entry name" value="Protein phosphatase 2C"/>
    <property type="match status" value="1"/>
</dbReference>
<evidence type="ECO:0000256" key="5">
    <source>
        <dbReference type="ARBA" id="ARBA00022723"/>
    </source>
</evidence>
<keyword evidence="12" id="KW-1185">Reference proteome</keyword>
<name>A0AAV1L4T1_9NEOP</name>
<evidence type="ECO:0000256" key="4">
    <source>
        <dbReference type="ARBA" id="ARBA00013081"/>
    </source>
</evidence>
<evidence type="ECO:0000313" key="12">
    <source>
        <dbReference type="Proteomes" id="UP001314205"/>
    </source>
</evidence>
<keyword evidence="7 9" id="KW-0904">Protein phosphatase</keyword>
<dbReference type="EC" id="3.1.3.16" evidence="4"/>
<gene>
    <name evidence="11" type="ORF">PARMNEM_LOCUS9561</name>
</gene>
<comment type="cofactor">
    <cofactor evidence="1">
        <name>Mn(2+)</name>
        <dbReference type="ChEBI" id="CHEBI:29035"/>
    </cofactor>
</comment>
<evidence type="ECO:0000256" key="7">
    <source>
        <dbReference type="ARBA" id="ARBA00022912"/>
    </source>
</evidence>
<dbReference type="SMART" id="SM00332">
    <property type="entry name" value="PP2Cc"/>
    <property type="match status" value="1"/>
</dbReference>
<evidence type="ECO:0000256" key="9">
    <source>
        <dbReference type="RuleBase" id="RU003465"/>
    </source>
</evidence>
<dbReference type="CDD" id="cd00143">
    <property type="entry name" value="PP2Cc"/>
    <property type="match status" value="1"/>
</dbReference>
<evidence type="ECO:0000256" key="2">
    <source>
        <dbReference type="ARBA" id="ARBA00001946"/>
    </source>
</evidence>
<sequence>MFFFTVPEYQDIINKIDDPFTVYQHPFNDLLKNLGSAVIDGKKYESNRNGYLSTHKFIDLVMGQTLSEPVTEKQSSTCQDSRYLVGSSCMQGWRVSMDDSHTHILSLPDDPGTAFFGVYDGHGGANIAEYAGKHLHKFITNRPEYHLGNIEEALKQGFLDLDQAMLEEDMLQEKVAGSTAVVVLIKDNVLYCANVGDSRAIASVKGAVEALSYDHKPNNEEELRRITAGGGWVQLNRVNGNLALSRALGDYVFKRNYRLPPQEQIVTAFPDVQVKQINEDWEFIVIACDGIWEVLSNEEVISFCRARLLSGWQPAAVCEALMQRCLAPNCATGGLGCDNMTVLLICLLPFPRVDAMETVPGEQLLNNKFMTKMEDLLYVEDEEEDLK</sequence>
<evidence type="ECO:0000313" key="11">
    <source>
        <dbReference type="EMBL" id="CAK1588997.1"/>
    </source>
</evidence>
<dbReference type="PROSITE" id="PS01032">
    <property type="entry name" value="PPM_1"/>
    <property type="match status" value="1"/>
</dbReference>